<dbReference type="AlphaFoldDB" id="A0A7W9SWI2"/>
<organism evidence="3 4">
    <name type="scientific">Armatimonas rosea</name>
    <dbReference type="NCBI Taxonomy" id="685828"/>
    <lineage>
        <taxon>Bacteria</taxon>
        <taxon>Bacillati</taxon>
        <taxon>Armatimonadota</taxon>
        <taxon>Armatimonadia</taxon>
        <taxon>Armatimonadales</taxon>
        <taxon>Armatimonadaceae</taxon>
        <taxon>Armatimonas</taxon>
    </lineage>
</organism>
<dbReference type="EMBL" id="JACHGW010000015">
    <property type="protein sequence ID" value="MBB6054116.1"/>
    <property type="molecule type" value="Genomic_DNA"/>
</dbReference>
<evidence type="ECO:0000313" key="4">
    <source>
        <dbReference type="Proteomes" id="UP000520814"/>
    </source>
</evidence>
<dbReference type="InterPro" id="IPR007527">
    <property type="entry name" value="Znf_SWIM"/>
</dbReference>
<accession>A0A7W9SWI2</accession>
<keyword evidence="1" id="KW-0479">Metal-binding</keyword>
<dbReference type="RefSeq" id="WP_184204199.1">
    <property type="nucleotide sequence ID" value="NZ_JACHGW010000015.1"/>
</dbReference>
<dbReference type="Pfam" id="PF04434">
    <property type="entry name" value="SWIM"/>
    <property type="match status" value="1"/>
</dbReference>
<name>A0A7W9SWI2_ARMRO</name>
<reference evidence="3 4" key="1">
    <citation type="submission" date="2020-08" db="EMBL/GenBank/DDBJ databases">
        <title>Genomic Encyclopedia of Type Strains, Phase IV (KMG-IV): sequencing the most valuable type-strain genomes for metagenomic binning, comparative biology and taxonomic classification.</title>
        <authorList>
            <person name="Goeker M."/>
        </authorList>
    </citation>
    <scope>NUCLEOTIDE SEQUENCE [LARGE SCALE GENOMIC DNA]</scope>
    <source>
        <strain evidence="3 4">DSM 23562</strain>
    </source>
</reference>
<dbReference type="PROSITE" id="PS50966">
    <property type="entry name" value="ZF_SWIM"/>
    <property type="match status" value="1"/>
</dbReference>
<evidence type="ECO:0000259" key="2">
    <source>
        <dbReference type="PROSITE" id="PS50966"/>
    </source>
</evidence>
<sequence length="117" mass="13606">MNLTPNTIIEAAERRAYAEYELYRVENTGRGEWNVTRWNDAGRDYTVKADSETYNWTCDCPAHEKTGQPCKHVFIVRLREEENAADEARADAYSEADYFFMKECQAESLAETEGAWY</sequence>
<feature type="domain" description="SWIM-type" evidence="2">
    <location>
        <begin position="45"/>
        <end position="81"/>
    </location>
</feature>
<evidence type="ECO:0000313" key="3">
    <source>
        <dbReference type="EMBL" id="MBB6054116.1"/>
    </source>
</evidence>
<keyword evidence="4" id="KW-1185">Reference proteome</keyword>
<keyword evidence="1" id="KW-0862">Zinc</keyword>
<dbReference type="Proteomes" id="UP000520814">
    <property type="component" value="Unassembled WGS sequence"/>
</dbReference>
<comment type="caution">
    <text evidence="3">The sequence shown here is derived from an EMBL/GenBank/DDBJ whole genome shotgun (WGS) entry which is preliminary data.</text>
</comment>
<proteinExistence type="predicted"/>
<evidence type="ECO:0000256" key="1">
    <source>
        <dbReference type="PROSITE-ProRule" id="PRU00325"/>
    </source>
</evidence>
<protein>
    <recommendedName>
        <fullName evidence="2">SWIM-type domain-containing protein</fullName>
    </recommendedName>
</protein>
<keyword evidence="1" id="KW-0863">Zinc-finger</keyword>
<gene>
    <name evidence="3" type="ORF">HNQ39_005963</name>
</gene>
<dbReference type="GO" id="GO:0008270">
    <property type="term" value="F:zinc ion binding"/>
    <property type="evidence" value="ECO:0007669"/>
    <property type="project" value="UniProtKB-KW"/>
</dbReference>